<dbReference type="PANTHER" id="PTHR43879:SF1">
    <property type="entry name" value="GLUCOSE IMPORT SYSTEM PERMEASE PROTEIN GLCU"/>
    <property type="match status" value="1"/>
</dbReference>
<dbReference type="GO" id="GO:0055085">
    <property type="term" value="P:transmembrane transport"/>
    <property type="evidence" value="ECO:0007669"/>
    <property type="project" value="InterPro"/>
</dbReference>
<keyword evidence="4 5" id="KW-0472">Membrane</keyword>
<dbReference type="GO" id="GO:0005886">
    <property type="term" value="C:plasma membrane"/>
    <property type="evidence" value="ECO:0007669"/>
    <property type="project" value="UniProtKB-SubCell"/>
</dbReference>
<feature type="transmembrane region" description="Helical" evidence="5">
    <location>
        <begin position="196"/>
        <end position="218"/>
    </location>
</feature>
<accession>A0A543AZH5</accession>
<dbReference type="Pfam" id="PF00528">
    <property type="entry name" value="BPD_transp_1"/>
    <property type="match status" value="1"/>
</dbReference>
<keyword evidence="3 5" id="KW-1133">Transmembrane helix</keyword>
<comment type="caution">
    <text evidence="7">The sequence shown here is derived from an EMBL/GenBank/DDBJ whole genome shotgun (WGS) entry which is preliminary data.</text>
</comment>
<dbReference type="InterPro" id="IPR000515">
    <property type="entry name" value="MetI-like"/>
</dbReference>
<dbReference type="PROSITE" id="PS50928">
    <property type="entry name" value="ABC_TM1"/>
    <property type="match status" value="1"/>
</dbReference>
<evidence type="ECO:0000313" key="8">
    <source>
        <dbReference type="Proteomes" id="UP000317043"/>
    </source>
</evidence>
<evidence type="ECO:0000256" key="1">
    <source>
        <dbReference type="ARBA" id="ARBA00004141"/>
    </source>
</evidence>
<feature type="transmembrane region" description="Helical" evidence="5">
    <location>
        <begin position="224"/>
        <end position="246"/>
    </location>
</feature>
<dbReference type="CDD" id="cd06261">
    <property type="entry name" value="TM_PBP2"/>
    <property type="match status" value="1"/>
</dbReference>
<comment type="similarity">
    <text evidence="5">Belongs to the binding-protein-dependent transport system permease family.</text>
</comment>
<evidence type="ECO:0000256" key="2">
    <source>
        <dbReference type="ARBA" id="ARBA00022692"/>
    </source>
</evidence>
<feature type="transmembrane region" description="Helical" evidence="5">
    <location>
        <begin position="20"/>
        <end position="42"/>
    </location>
</feature>
<keyword evidence="2 5" id="KW-0812">Transmembrane</keyword>
<dbReference type="Gene3D" id="1.10.3720.10">
    <property type="entry name" value="MetI-like"/>
    <property type="match status" value="1"/>
</dbReference>
<evidence type="ECO:0000259" key="6">
    <source>
        <dbReference type="PROSITE" id="PS50928"/>
    </source>
</evidence>
<dbReference type="InterPro" id="IPR035906">
    <property type="entry name" value="MetI-like_sf"/>
</dbReference>
<feature type="domain" description="ABC transmembrane type-1" evidence="6">
    <location>
        <begin position="78"/>
        <end position="274"/>
    </location>
</feature>
<dbReference type="EMBL" id="VFOW01000001">
    <property type="protein sequence ID" value="TQL77978.1"/>
    <property type="molecule type" value="Genomic_DNA"/>
</dbReference>
<dbReference type="SUPFAM" id="SSF161098">
    <property type="entry name" value="MetI-like"/>
    <property type="match status" value="1"/>
</dbReference>
<gene>
    <name evidence="7" type="ORF">FB566_3553</name>
</gene>
<keyword evidence="8" id="KW-1185">Reference proteome</keyword>
<feature type="transmembrane region" description="Helical" evidence="5">
    <location>
        <begin position="258"/>
        <end position="279"/>
    </location>
</feature>
<dbReference type="InParanoid" id="A0A543AZH5"/>
<feature type="transmembrane region" description="Helical" evidence="5">
    <location>
        <begin position="78"/>
        <end position="101"/>
    </location>
</feature>
<organism evidence="7 8">
    <name type="scientific">Stackebrandtia endophytica</name>
    <dbReference type="NCBI Taxonomy" id="1496996"/>
    <lineage>
        <taxon>Bacteria</taxon>
        <taxon>Bacillati</taxon>
        <taxon>Actinomycetota</taxon>
        <taxon>Actinomycetes</taxon>
        <taxon>Glycomycetales</taxon>
        <taxon>Glycomycetaceae</taxon>
        <taxon>Stackebrandtia</taxon>
    </lineage>
</organism>
<evidence type="ECO:0000313" key="7">
    <source>
        <dbReference type="EMBL" id="TQL77978.1"/>
    </source>
</evidence>
<sequence>MTSRPAIQSPWAPYIRGLKYLLLFIFVLLFLMPVYAVVATALKTSAEVSVPGMWEFPWPLSLDSFTTVLDKPEIQRGLINSLLLAVPASILSAILGAANGFVLSKWRFKGADLVFSILLFGMFIPYQAVLIPMTQFMTQIGLRGGSEPTGGLLGLILVHVVYGIPITTLIFRSYYAGIPDTVFDSAQVDGAGMLRAFWHIALPLAPPAFAVTVIWQFTAVWNDFIFGVVMTSTTAWPITIGLNNIAAVQTIPFDQVMASALIASLPTLLVYILLGRYFMRGLLAGSLKGLRACPGTYLAALQASLPTKPVGGGSLRLAMHAPGRAHPARPGTCLAAPLAGLPTKPVGGAWRRVHRVGWARTPGVANLETRHGPANLNGRAGPESLQY</sequence>
<keyword evidence="5" id="KW-0813">Transport</keyword>
<evidence type="ECO:0000256" key="4">
    <source>
        <dbReference type="ARBA" id="ARBA00023136"/>
    </source>
</evidence>
<reference evidence="7 8" key="1">
    <citation type="submission" date="2019-06" db="EMBL/GenBank/DDBJ databases">
        <title>Sequencing the genomes of 1000 actinobacteria strains.</title>
        <authorList>
            <person name="Klenk H.-P."/>
        </authorList>
    </citation>
    <scope>NUCLEOTIDE SEQUENCE [LARGE SCALE GENOMIC DNA]</scope>
    <source>
        <strain evidence="7 8">DSM 45928</strain>
    </source>
</reference>
<dbReference type="AlphaFoldDB" id="A0A543AZH5"/>
<dbReference type="PANTHER" id="PTHR43879">
    <property type="entry name" value="ABC TRANSPORTER PERMEASE PROTEIN"/>
    <property type="match status" value="1"/>
</dbReference>
<comment type="subcellular location">
    <subcellularLocation>
        <location evidence="5">Cell membrane</location>
        <topology evidence="5">Multi-pass membrane protein</topology>
    </subcellularLocation>
    <subcellularLocation>
        <location evidence="1">Membrane</location>
        <topology evidence="1">Multi-pass membrane protein</topology>
    </subcellularLocation>
</comment>
<dbReference type="Proteomes" id="UP000317043">
    <property type="component" value="Unassembled WGS sequence"/>
</dbReference>
<evidence type="ECO:0000256" key="5">
    <source>
        <dbReference type="RuleBase" id="RU363032"/>
    </source>
</evidence>
<protein>
    <submittedName>
        <fullName evidence="7">Carbohydrate ABC transporter membrane protein 2 (CUT1 family)</fullName>
    </submittedName>
</protein>
<name>A0A543AZH5_9ACTN</name>
<proteinExistence type="inferred from homology"/>
<dbReference type="OrthoDB" id="3524874at2"/>
<feature type="transmembrane region" description="Helical" evidence="5">
    <location>
        <begin position="113"/>
        <end position="131"/>
    </location>
</feature>
<feature type="transmembrane region" description="Helical" evidence="5">
    <location>
        <begin position="151"/>
        <end position="175"/>
    </location>
</feature>
<evidence type="ECO:0000256" key="3">
    <source>
        <dbReference type="ARBA" id="ARBA00022989"/>
    </source>
</evidence>